<dbReference type="Proteomes" id="UP000317977">
    <property type="component" value="Unassembled WGS sequence"/>
</dbReference>
<dbReference type="SUPFAM" id="SSF56672">
    <property type="entry name" value="DNA/RNA polymerases"/>
    <property type="match status" value="1"/>
</dbReference>
<evidence type="ECO:0000313" key="3">
    <source>
        <dbReference type="EMBL" id="TWU55443.1"/>
    </source>
</evidence>
<protein>
    <submittedName>
        <fullName evidence="4">Group II intron-encoded protein LtrA</fullName>
    </submittedName>
</protein>
<evidence type="ECO:0000313" key="4">
    <source>
        <dbReference type="EMBL" id="TWU55777.1"/>
    </source>
</evidence>
<comment type="similarity">
    <text evidence="1">Belongs to the bacterial reverse transcriptase family.</text>
</comment>
<organism evidence="4 5">
    <name type="scientific">Rubripirellula reticaptiva</name>
    <dbReference type="NCBI Taxonomy" id="2528013"/>
    <lineage>
        <taxon>Bacteria</taxon>
        <taxon>Pseudomonadati</taxon>
        <taxon>Planctomycetota</taxon>
        <taxon>Planctomycetia</taxon>
        <taxon>Pirellulales</taxon>
        <taxon>Pirellulaceae</taxon>
        <taxon>Rubripirellula</taxon>
    </lineage>
</organism>
<dbReference type="PANTHER" id="PTHR34047">
    <property type="entry name" value="NUCLEAR INTRON MATURASE 1, MITOCHONDRIAL-RELATED"/>
    <property type="match status" value="1"/>
</dbReference>
<keyword evidence="5" id="KW-1185">Reference proteome</keyword>
<dbReference type="InterPro" id="IPR051083">
    <property type="entry name" value="GrpII_Intron_Splice-Mob/Def"/>
</dbReference>
<evidence type="ECO:0000313" key="5">
    <source>
        <dbReference type="Proteomes" id="UP000317977"/>
    </source>
</evidence>
<reference evidence="4 5" key="1">
    <citation type="submission" date="2019-02" db="EMBL/GenBank/DDBJ databases">
        <title>Deep-cultivation of Planctomycetes and their phenomic and genomic characterization uncovers novel biology.</title>
        <authorList>
            <person name="Wiegand S."/>
            <person name="Jogler M."/>
            <person name="Boedeker C."/>
            <person name="Pinto D."/>
            <person name="Vollmers J."/>
            <person name="Rivas-Marin E."/>
            <person name="Kohn T."/>
            <person name="Peeters S.H."/>
            <person name="Heuer A."/>
            <person name="Rast P."/>
            <person name="Oberbeckmann S."/>
            <person name="Bunk B."/>
            <person name="Jeske O."/>
            <person name="Meyerdierks A."/>
            <person name="Storesund J.E."/>
            <person name="Kallscheuer N."/>
            <person name="Luecker S."/>
            <person name="Lage O.M."/>
            <person name="Pohl T."/>
            <person name="Merkel B.J."/>
            <person name="Hornburger P."/>
            <person name="Mueller R.-W."/>
            <person name="Bruemmer F."/>
            <person name="Labrenz M."/>
            <person name="Spormann A.M."/>
            <person name="Op Den Camp H."/>
            <person name="Overmann J."/>
            <person name="Amann R."/>
            <person name="Jetten M.S.M."/>
            <person name="Mascher T."/>
            <person name="Medema M.H."/>
            <person name="Devos D.P."/>
            <person name="Kaster A.-K."/>
            <person name="Ovreas L."/>
            <person name="Rohde M."/>
            <person name="Galperin M.Y."/>
            <person name="Jogler C."/>
        </authorList>
    </citation>
    <scope>NUCLEOTIDE SEQUENCE [LARGE SCALE GENOMIC DNA]</scope>
    <source>
        <strain evidence="4 5">Poly59</strain>
    </source>
</reference>
<name>A0A5C6F5R9_9BACT</name>
<feature type="region of interest" description="Disordered" evidence="2">
    <location>
        <begin position="161"/>
        <end position="183"/>
    </location>
</feature>
<evidence type="ECO:0000256" key="2">
    <source>
        <dbReference type="SAM" id="MobiDB-lite"/>
    </source>
</evidence>
<gene>
    <name evidence="4" type="primary">ltrA_2</name>
    <name evidence="3" type="synonym">ltrA_1</name>
    <name evidence="3" type="ORF">Poly59_17410</name>
    <name evidence="4" type="ORF">Poly59_20780</name>
</gene>
<accession>A0A5C6F5R9</accession>
<dbReference type="AlphaFoldDB" id="A0A5C6F5R9"/>
<sequence length="183" mass="20204">MNGKRQKTTTQQQQLLLTFAAEGRDEVPDGPVEGTVPIAADLSTESPTSNDKLMERICDPLNFECAMARVIANGGAPGVDGMTVKELEKYFERHAGRITNELLSGTYRPQPVKRVEIPKPDGGVRKLGIPTAVDRVVQQAILLVLSPQWDETFSDNRFGFRPNRSAHDAGRRQGSCCADRWQP</sequence>
<evidence type="ECO:0000256" key="1">
    <source>
        <dbReference type="ARBA" id="ARBA00034120"/>
    </source>
</evidence>
<dbReference type="EMBL" id="SJPX01000002">
    <property type="protein sequence ID" value="TWU55443.1"/>
    <property type="molecule type" value="Genomic_DNA"/>
</dbReference>
<dbReference type="RefSeq" id="WP_222436062.1">
    <property type="nucleotide sequence ID" value="NZ_SJPX01000002.1"/>
</dbReference>
<proteinExistence type="inferred from homology"/>
<dbReference type="PANTHER" id="PTHR34047:SF8">
    <property type="entry name" value="PROTEIN YKFC"/>
    <property type="match status" value="1"/>
</dbReference>
<dbReference type="InterPro" id="IPR043502">
    <property type="entry name" value="DNA/RNA_pol_sf"/>
</dbReference>
<comment type="caution">
    <text evidence="4">The sequence shown here is derived from an EMBL/GenBank/DDBJ whole genome shotgun (WGS) entry which is preliminary data.</text>
</comment>
<dbReference type="EMBL" id="SJPX01000002">
    <property type="protein sequence ID" value="TWU55777.1"/>
    <property type="molecule type" value="Genomic_DNA"/>
</dbReference>
<dbReference type="CDD" id="cd01651">
    <property type="entry name" value="RT_G2_intron"/>
    <property type="match status" value="1"/>
</dbReference>